<proteinExistence type="predicted"/>
<keyword evidence="3 5" id="KW-0238">DNA-binding</keyword>
<evidence type="ECO:0000256" key="5">
    <source>
        <dbReference type="PROSITE-ProRule" id="PRU00335"/>
    </source>
</evidence>
<keyword evidence="2" id="KW-0805">Transcription regulation</keyword>
<dbReference type="Pfam" id="PF08361">
    <property type="entry name" value="TetR_C_2"/>
    <property type="match status" value="1"/>
</dbReference>
<evidence type="ECO:0000313" key="8">
    <source>
        <dbReference type="Proteomes" id="UP000653156"/>
    </source>
</evidence>
<dbReference type="PRINTS" id="PR00455">
    <property type="entry name" value="HTHTETR"/>
</dbReference>
<dbReference type="InterPro" id="IPR009057">
    <property type="entry name" value="Homeodomain-like_sf"/>
</dbReference>
<evidence type="ECO:0000256" key="2">
    <source>
        <dbReference type="ARBA" id="ARBA00023015"/>
    </source>
</evidence>
<gene>
    <name evidence="7" type="ORF">JQU52_06635</name>
</gene>
<feature type="domain" description="HTH tetR-type" evidence="6">
    <location>
        <begin position="9"/>
        <end position="69"/>
    </location>
</feature>
<keyword evidence="8" id="KW-1185">Reference proteome</keyword>
<keyword evidence="4" id="KW-0804">Transcription</keyword>
<protein>
    <submittedName>
        <fullName evidence="7">TetR family transcriptional regulator</fullName>
    </submittedName>
</protein>
<evidence type="ECO:0000313" key="7">
    <source>
        <dbReference type="EMBL" id="QRQ83032.1"/>
    </source>
</evidence>
<dbReference type="GO" id="GO:0003677">
    <property type="term" value="F:DNA binding"/>
    <property type="evidence" value="ECO:0007669"/>
    <property type="project" value="UniProtKB-UniRule"/>
</dbReference>
<evidence type="ECO:0000259" key="6">
    <source>
        <dbReference type="PROSITE" id="PS50977"/>
    </source>
</evidence>
<evidence type="ECO:0000256" key="1">
    <source>
        <dbReference type="ARBA" id="ARBA00022491"/>
    </source>
</evidence>
<dbReference type="InterPro" id="IPR023772">
    <property type="entry name" value="DNA-bd_HTH_TetR-type_CS"/>
</dbReference>
<evidence type="ECO:0000256" key="3">
    <source>
        <dbReference type="ARBA" id="ARBA00023125"/>
    </source>
</evidence>
<dbReference type="Pfam" id="PF00440">
    <property type="entry name" value="TetR_N"/>
    <property type="match status" value="1"/>
</dbReference>
<dbReference type="PANTHER" id="PTHR47506:SF6">
    <property type="entry name" value="HTH-TYPE TRANSCRIPTIONAL REPRESSOR NEMR"/>
    <property type="match status" value="1"/>
</dbReference>
<dbReference type="InterPro" id="IPR001647">
    <property type="entry name" value="HTH_TetR"/>
</dbReference>
<dbReference type="PANTHER" id="PTHR47506">
    <property type="entry name" value="TRANSCRIPTIONAL REGULATORY PROTEIN"/>
    <property type="match status" value="1"/>
</dbReference>
<sequence>MRKTKAEAQQTREALLAAALDVFYRRGVSQASLHEIACTAGVTRGALYWHFKNKEDLFDALFQQIFQELMHQLDNDIAAQSPDIWQNFATAITQAFMRLVSNESHHKFCHILHLNCEHTEQNHNIVQLLRQYQQLWRSRLCAVFTLSLQQQKLPPNIDIDLAALYFQSVVMGLTDLWLSNPEAIDLNSVVPRFIATSMEVLQHSPHLRRPAVK</sequence>
<accession>A0A892ZJB7</accession>
<dbReference type="InterPro" id="IPR036271">
    <property type="entry name" value="Tet_transcr_reg_TetR-rel_C_sf"/>
</dbReference>
<dbReference type="PROSITE" id="PS50977">
    <property type="entry name" value="HTH_TETR_2"/>
    <property type="match status" value="1"/>
</dbReference>
<name>A0A892ZJB7_9NEIS</name>
<dbReference type="Proteomes" id="UP000653156">
    <property type="component" value="Chromosome"/>
</dbReference>
<organism evidence="7 8">
    <name type="scientific">Paralysiella testudinis</name>
    <dbReference type="NCBI Taxonomy" id="2809020"/>
    <lineage>
        <taxon>Bacteria</taxon>
        <taxon>Pseudomonadati</taxon>
        <taxon>Pseudomonadota</taxon>
        <taxon>Betaproteobacteria</taxon>
        <taxon>Neisseriales</taxon>
        <taxon>Neisseriaceae</taxon>
        <taxon>Paralysiella</taxon>
    </lineage>
</organism>
<dbReference type="RefSeq" id="WP_230340330.1">
    <property type="nucleotide sequence ID" value="NZ_CP069798.1"/>
</dbReference>
<evidence type="ECO:0000256" key="4">
    <source>
        <dbReference type="ARBA" id="ARBA00023163"/>
    </source>
</evidence>
<dbReference type="InterPro" id="IPR013572">
    <property type="entry name" value="Tscrpt_reg_MAATS_C"/>
</dbReference>
<dbReference type="KEGG" id="ptes:JQU52_06635"/>
<dbReference type="Gene3D" id="1.10.357.10">
    <property type="entry name" value="Tetracycline Repressor, domain 2"/>
    <property type="match status" value="1"/>
</dbReference>
<dbReference type="PROSITE" id="PS01081">
    <property type="entry name" value="HTH_TETR_1"/>
    <property type="match status" value="1"/>
</dbReference>
<dbReference type="EMBL" id="CP069798">
    <property type="protein sequence ID" value="QRQ83032.1"/>
    <property type="molecule type" value="Genomic_DNA"/>
</dbReference>
<dbReference type="SUPFAM" id="SSF46689">
    <property type="entry name" value="Homeodomain-like"/>
    <property type="match status" value="1"/>
</dbReference>
<reference evidence="7" key="1">
    <citation type="submission" date="2021-02" db="EMBL/GenBank/DDBJ databases">
        <title>Neisseriaceae sp. 26B isolated from the cloaca of a Common Toad-headed Turtle (Mesoclemmys nasuta).</title>
        <authorList>
            <person name="Spergser J."/>
            <person name="Busse H.-J."/>
        </authorList>
    </citation>
    <scope>NUCLEOTIDE SEQUENCE</scope>
    <source>
        <strain evidence="7">26B</strain>
    </source>
</reference>
<dbReference type="AlphaFoldDB" id="A0A892ZJB7"/>
<feature type="DNA-binding region" description="H-T-H motif" evidence="5">
    <location>
        <begin position="32"/>
        <end position="51"/>
    </location>
</feature>
<keyword evidence="1" id="KW-0678">Repressor</keyword>
<dbReference type="SUPFAM" id="SSF48498">
    <property type="entry name" value="Tetracyclin repressor-like, C-terminal domain"/>
    <property type="match status" value="1"/>
</dbReference>